<proteinExistence type="predicted"/>
<keyword evidence="1" id="KW-0472">Membrane</keyword>
<keyword evidence="1" id="KW-0812">Transmembrane</keyword>
<dbReference type="PANTHER" id="PTHR28613">
    <property type="entry name" value="SI:CH211-232M10.4-RELATED"/>
    <property type="match status" value="1"/>
</dbReference>
<name>A0A8S4AW62_9TELE</name>
<accession>A0A8S4AW62</accession>
<dbReference type="Proteomes" id="UP000677803">
    <property type="component" value="Unassembled WGS sequence"/>
</dbReference>
<evidence type="ECO:0000313" key="2">
    <source>
        <dbReference type="EMBL" id="CAG5911343.1"/>
    </source>
</evidence>
<protein>
    <submittedName>
        <fullName evidence="2">(Atlantic silverside) hypothetical protein</fullName>
    </submittedName>
</protein>
<keyword evidence="1" id="KW-1133">Transmembrane helix</keyword>
<feature type="transmembrane region" description="Helical" evidence="1">
    <location>
        <begin position="261"/>
        <end position="285"/>
    </location>
</feature>
<evidence type="ECO:0000256" key="1">
    <source>
        <dbReference type="SAM" id="Phobius"/>
    </source>
</evidence>
<dbReference type="InterPro" id="IPR029365">
    <property type="entry name" value="TMEM238"/>
</dbReference>
<comment type="caution">
    <text evidence="2">The sequence shown here is derived from an EMBL/GenBank/DDBJ whole genome shotgun (WGS) entry which is preliminary data.</text>
</comment>
<feature type="transmembrane region" description="Helical" evidence="1">
    <location>
        <begin position="40"/>
        <end position="62"/>
    </location>
</feature>
<feature type="transmembrane region" description="Helical" evidence="1">
    <location>
        <begin position="74"/>
        <end position="95"/>
    </location>
</feature>
<dbReference type="EMBL" id="CAJRST010010001">
    <property type="protein sequence ID" value="CAG5911343.1"/>
    <property type="molecule type" value="Genomic_DNA"/>
</dbReference>
<gene>
    <name evidence="2" type="ORF">MMEN_LOCUS9915</name>
</gene>
<reference evidence="2" key="1">
    <citation type="submission" date="2021-05" db="EMBL/GenBank/DDBJ databases">
        <authorList>
            <person name="Tigano A."/>
        </authorList>
    </citation>
    <scope>NUCLEOTIDE SEQUENCE</scope>
</reference>
<keyword evidence="3" id="KW-1185">Reference proteome</keyword>
<sequence length="298" mass="32806">MTLIRAGPAHRLQVKPPCAVTRPVVSCAGMARDRVGNCPALFFLALVFDVAGLVVLLVGVFGNPNLDGRFYGDFLIFTGSVIIFLSLVWWVLWYAGNVKAHAPAGSGPLDISFTQWARKLSERLSKGGMKPVEAGQEKKKGLENGKETKWTVRTCAPYGVRWEENSRTSTPGHDNKGFDGLSECPSSADKNVELGTLKTSNLALHSLVTHTDGKKQHLLTTSVMDYSLYIGRCGLFFCLAVLLDAIGLIIFFVGIGAPLSYWDFLVFSGPLFVFMSLVFWIFWYLGNLEVSLEEMLPM</sequence>
<dbReference type="OrthoDB" id="9047238at2759"/>
<feature type="transmembrane region" description="Helical" evidence="1">
    <location>
        <begin position="234"/>
        <end position="255"/>
    </location>
</feature>
<dbReference type="AlphaFoldDB" id="A0A8S4AW62"/>
<dbReference type="Pfam" id="PF15125">
    <property type="entry name" value="TMEM238"/>
    <property type="match status" value="2"/>
</dbReference>
<dbReference type="PANTHER" id="PTHR28613:SF9">
    <property type="entry name" value="TRANSMEMBRANE PROTEIN 238"/>
    <property type="match status" value="1"/>
</dbReference>
<evidence type="ECO:0000313" key="3">
    <source>
        <dbReference type="Proteomes" id="UP000677803"/>
    </source>
</evidence>
<organism evidence="2 3">
    <name type="scientific">Menidia menidia</name>
    <name type="common">Atlantic silverside</name>
    <dbReference type="NCBI Taxonomy" id="238744"/>
    <lineage>
        <taxon>Eukaryota</taxon>
        <taxon>Metazoa</taxon>
        <taxon>Chordata</taxon>
        <taxon>Craniata</taxon>
        <taxon>Vertebrata</taxon>
        <taxon>Euteleostomi</taxon>
        <taxon>Actinopterygii</taxon>
        <taxon>Neopterygii</taxon>
        <taxon>Teleostei</taxon>
        <taxon>Neoteleostei</taxon>
        <taxon>Acanthomorphata</taxon>
        <taxon>Ovalentaria</taxon>
        <taxon>Atherinomorphae</taxon>
        <taxon>Atheriniformes</taxon>
        <taxon>Atherinopsidae</taxon>
        <taxon>Menidiinae</taxon>
        <taxon>Menidia</taxon>
    </lineage>
</organism>